<accession>A0ABY6Z8E9</accession>
<dbReference type="EMBL" id="CP104064">
    <property type="protein sequence ID" value="WAH38983.1"/>
    <property type="molecule type" value="Genomic_DNA"/>
</dbReference>
<gene>
    <name evidence="1" type="ORF">NZD86_11125</name>
</gene>
<protein>
    <submittedName>
        <fullName evidence="1">Uncharacterized protein</fullName>
    </submittedName>
</protein>
<dbReference type="RefSeq" id="WP_268046607.1">
    <property type="nucleotide sequence ID" value="NZ_CP104064.1"/>
</dbReference>
<name>A0ABY6Z8E9_9BACL</name>
<sequence length="101" mass="10632">MVESLCRSFEHDIHAARGVTVTANHVVMDMYAGQQFTYSLNGAHQVIRVQRGGGVAVVSAGLNEFAAVANGKLVRVHATLEDGTTADFDGQVGILGSDDTT</sequence>
<organism evidence="1 2">
    <name type="scientific">Alicyclobacillus dauci</name>
    <dbReference type="NCBI Taxonomy" id="1475485"/>
    <lineage>
        <taxon>Bacteria</taxon>
        <taxon>Bacillati</taxon>
        <taxon>Bacillota</taxon>
        <taxon>Bacilli</taxon>
        <taxon>Bacillales</taxon>
        <taxon>Alicyclobacillaceae</taxon>
        <taxon>Alicyclobacillus</taxon>
    </lineage>
</organism>
<dbReference type="Proteomes" id="UP001164803">
    <property type="component" value="Chromosome"/>
</dbReference>
<proteinExistence type="predicted"/>
<evidence type="ECO:0000313" key="1">
    <source>
        <dbReference type="EMBL" id="WAH38983.1"/>
    </source>
</evidence>
<reference evidence="1" key="1">
    <citation type="submission" date="2022-08" db="EMBL/GenBank/DDBJ databases">
        <title>Alicyclobacillus dauci DSM2870, complete genome.</title>
        <authorList>
            <person name="Wang Q."/>
            <person name="Cai R."/>
            <person name="Wang Z."/>
        </authorList>
    </citation>
    <scope>NUCLEOTIDE SEQUENCE</scope>
    <source>
        <strain evidence="1">DSM 28700</strain>
    </source>
</reference>
<evidence type="ECO:0000313" key="2">
    <source>
        <dbReference type="Proteomes" id="UP001164803"/>
    </source>
</evidence>
<keyword evidence="2" id="KW-1185">Reference proteome</keyword>